<feature type="transmembrane region" description="Helical" evidence="16">
    <location>
        <begin position="31"/>
        <end position="52"/>
    </location>
</feature>
<keyword evidence="4 16" id="KW-0812">Transmembrane</keyword>
<feature type="transmembrane region" description="Helical" evidence="16">
    <location>
        <begin position="73"/>
        <end position="92"/>
    </location>
</feature>
<evidence type="ECO:0000256" key="8">
    <source>
        <dbReference type="ARBA" id="ARBA00023136"/>
    </source>
</evidence>
<dbReference type="GO" id="GO:0008955">
    <property type="term" value="F:peptidoglycan glycosyltransferase activity"/>
    <property type="evidence" value="ECO:0007669"/>
    <property type="project" value="UniProtKB-EC"/>
</dbReference>
<evidence type="ECO:0000256" key="4">
    <source>
        <dbReference type="ARBA" id="ARBA00022692"/>
    </source>
</evidence>
<evidence type="ECO:0000256" key="12">
    <source>
        <dbReference type="ARBA" id="ARBA00041185"/>
    </source>
</evidence>
<keyword evidence="3" id="KW-0808">Transferase</keyword>
<evidence type="ECO:0000256" key="10">
    <source>
        <dbReference type="ARBA" id="ARBA00033270"/>
    </source>
</evidence>
<dbReference type="GO" id="GO:0015648">
    <property type="term" value="F:lipid-linked peptidoglycan transporter activity"/>
    <property type="evidence" value="ECO:0007669"/>
    <property type="project" value="TreeGrafter"/>
</dbReference>
<feature type="transmembrane region" description="Helical" evidence="16">
    <location>
        <begin position="98"/>
        <end position="118"/>
    </location>
</feature>
<dbReference type="EC" id="2.4.99.28" evidence="14"/>
<keyword evidence="8 16" id="KW-0472">Membrane</keyword>
<comment type="caution">
    <text evidence="17">The sequence shown here is derived from an EMBL/GenBank/DDBJ whole genome shotgun (WGS) entry which is preliminary data.</text>
</comment>
<evidence type="ECO:0000313" key="18">
    <source>
        <dbReference type="Proteomes" id="UP000034069"/>
    </source>
</evidence>
<evidence type="ECO:0000256" key="6">
    <source>
        <dbReference type="ARBA" id="ARBA00022984"/>
    </source>
</evidence>
<evidence type="ECO:0000256" key="14">
    <source>
        <dbReference type="ARBA" id="ARBA00044770"/>
    </source>
</evidence>
<evidence type="ECO:0000256" key="5">
    <source>
        <dbReference type="ARBA" id="ARBA00022960"/>
    </source>
</evidence>
<dbReference type="GO" id="GO:0005886">
    <property type="term" value="C:plasma membrane"/>
    <property type="evidence" value="ECO:0007669"/>
    <property type="project" value="TreeGrafter"/>
</dbReference>
<organism evidence="17 18">
    <name type="scientific">Candidatus Collierbacteria bacterium GW2011_GWA1_44_12</name>
    <dbReference type="NCBI Taxonomy" id="1618376"/>
    <lineage>
        <taxon>Bacteria</taxon>
        <taxon>Candidatus Collieribacteriota</taxon>
    </lineage>
</organism>
<comment type="similarity">
    <text evidence="11">Belongs to the SEDS family. FtsW subfamily.</text>
</comment>
<keyword evidence="6" id="KW-0573">Peptidoglycan synthesis</keyword>
<keyword evidence="7 16" id="KW-1133">Transmembrane helix</keyword>
<sequence length="293" mass="32137">MLGSLGSCVLSSVSGWLSFKRVKPKNNKRSGLALTILAGGVILAIFGLLAIYDASVVEGYKDFSDKFHFVKQQAVWLVIGIVVSLFAAGFPLATLKKYSHVFLLGCLFLMVLVLIPGIGSKFLGARRCEVSRSLKQFLALLGLCLGLVMLQPDLGTGVVIVGTCFILYYLSGANLKDISIFMGLLVITMSVLVFASPYRMNRLKTFMDPTSDPLGASYHINQVLYGLGSGGLTGVGVGQSRQKFAYLPEATTGLHFCHHRGGVWLYRRSRSHPWFSWIVPGKSEHRRKNDRQI</sequence>
<comment type="subcellular location">
    <subcellularLocation>
        <location evidence="1">Membrane</location>
        <topology evidence="1">Multi-pass membrane protein</topology>
    </subcellularLocation>
</comment>
<evidence type="ECO:0000256" key="2">
    <source>
        <dbReference type="ARBA" id="ARBA00022676"/>
    </source>
</evidence>
<evidence type="ECO:0000256" key="13">
    <source>
        <dbReference type="ARBA" id="ARBA00041418"/>
    </source>
</evidence>
<dbReference type="AlphaFoldDB" id="A0A0G1IRQ2"/>
<evidence type="ECO:0000256" key="1">
    <source>
        <dbReference type="ARBA" id="ARBA00004141"/>
    </source>
</evidence>
<evidence type="ECO:0000256" key="16">
    <source>
        <dbReference type="SAM" id="Phobius"/>
    </source>
</evidence>
<dbReference type="EMBL" id="LCHN01000037">
    <property type="protein sequence ID" value="KKT34467.1"/>
    <property type="molecule type" value="Genomic_DNA"/>
</dbReference>
<dbReference type="GO" id="GO:0009252">
    <property type="term" value="P:peptidoglycan biosynthetic process"/>
    <property type="evidence" value="ECO:0007669"/>
    <property type="project" value="UniProtKB-KW"/>
</dbReference>
<dbReference type="GO" id="GO:0008360">
    <property type="term" value="P:regulation of cell shape"/>
    <property type="evidence" value="ECO:0007669"/>
    <property type="project" value="UniProtKB-KW"/>
</dbReference>
<evidence type="ECO:0000256" key="7">
    <source>
        <dbReference type="ARBA" id="ARBA00022989"/>
    </source>
</evidence>
<evidence type="ECO:0000256" key="3">
    <source>
        <dbReference type="ARBA" id="ARBA00022679"/>
    </source>
</evidence>
<evidence type="ECO:0000256" key="9">
    <source>
        <dbReference type="ARBA" id="ARBA00032370"/>
    </source>
</evidence>
<evidence type="ECO:0000256" key="15">
    <source>
        <dbReference type="ARBA" id="ARBA00049902"/>
    </source>
</evidence>
<accession>A0A0G1IRQ2</accession>
<dbReference type="Pfam" id="PF01098">
    <property type="entry name" value="FTSW_RODA_SPOVE"/>
    <property type="match status" value="2"/>
</dbReference>
<comment type="catalytic activity">
    <reaction evidence="15">
        <text>[GlcNAc-(1-&gt;4)-Mur2Ac(oyl-L-Ala-gamma-D-Glu-L-Lys-D-Ala-D-Ala)](n)-di-trans,octa-cis-undecaprenyl diphosphate + beta-D-GlcNAc-(1-&gt;4)-Mur2Ac(oyl-L-Ala-gamma-D-Glu-L-Lys-D-Ala-D-Ala)-di-trans,octa-cis-undecaprenyl diphosphate = [GlcNAc-(1-&gt;4)-Mur2Ac(oyl-L-Ala-gamma-D-Glu-L-Lys-D-Ala-D-Ala)](n+1)-di-trans,octa-cis-undecaprenyl diphosphate + di-trans,octa-cis-undecaprenyl diphosphate + H(+)</text>
        <dbReference type="Rhea" id="RHEA:23708"/>
        <dbReference type="Rhea" id="RHEA-COMP:9602"/>
        <dbReference type="Rhea" id="RHEA-COMP:9603"/>
        <dbReference type="ChEBI" id="CHEBI:15378"/>
        <dbReference type="ChEBI" id="CHEBI:58405"/>
        <dbReference type="ChEBI" id="CHEBI:60033"/>
        <dbReference type="ChEBI" id="CHEBI:78435"/>
        <dbReference type="EC" id="2.4.99.28"/>
    </reaction>
</comment>
<protein>
    <recommendedName>
        <fullName evidence="12">Probable peptidoglycan glycosyltransferase FtsW</fullName>
        <ecNumber evidence="14">2.4.99.28</ecNumber>
    </recommendedName>
    <alternativeName>
        <fullName evidence="13">Cell division protein FtsW</fullName>
    </alternativeName>
    <alternativeName>
        <fullName evidence="10">Cell wall polymerase</fullName>
    </alternativeName>
    <alternativeName>
        <fullName evidence="9">Peptidoglycan polymerase</fullName>
    </alternativeName>
</protein>
<proteinExistence type="inferred from homology"/>
<reference evidence="17 18" key="1">
    <citation type="journal article" date="2015" name="Nature">
        <title>rRNA introns, odd ribosomes, and small enigmatic genomes across a large radiation of phyla.</title>
        <authorList>
            <person name="Brown C.T."/>
            <person name="Hug L.A."/>
            <person name="Thomas B.C."/>
            <person name="Sharon I."/>
            <person name="Castelle C.J."/>
            <person name="Singh A."/>
            <person name="Wilkins M.J."/>
            <person name="Williams K.H."/>
            <person name="Banfield J.F."/>
        </authorList>
    </citation>
    <scope>NUCLEOTIDE SEQUENCE [LARGE SCALE GENOMIC DNA]</scope>
</reference>
<keyword evidence="2" id="KW-0328">Glycosyltransferase</keyword>
<dbReference type="GO" id="GO:0032153">
    <property type="term" value="C:cell division site"/>
    <property type="evidence" value="ECO:0007669"/>
    <property type="project" value="TreeGrafter"/>
</dbReference>
<keyword evidence="5" id="KW-0133">Cell shape</keyword>
<dbReference type="PANTHER" id="PTHR30474">
    <property type="entry name" value="CELL CYCLE PROTEIN"/>
    <property type="match status" value="1"/>
</dbReference>
<dbReference type="Proteomes" id="UP000034069">
    <property type="component" value="Unassembled WGS sequence"/>
</dbReference>
<feature type="transmembrane region" description="Helical" evidence="16">
    <location>
        <begin position="180"/>
        <end position="198"/>
    </location>
</feature>
<feature type="transmembrane region" description="Helical" evidence="16">
    <location>
        <begin position="138"/>
        <end position="168"/>
    </location>
</feature>
<evidence type="ECO:0000313" key="17">
    <source>
        <dbReference type="EMBL" id="KKT34467.1"/>
    </source>
</evidence>
<dbReference type="InterPro" id="IPR001182">
    <property type="entry name" value="FtsW/RodA"/>
</dbReference>
<name>A0A0G1IRQ2_9BACT</name>
<gene>
    <name evidence="17" type="ORF">UW23_C0037G0008</name>
</gene>
<dbReference type="GO" id="GO:0051301">
    <property type="term" value="P:cell division"/>
    <property type="evidence" value="ECO:0007669"/>
    <property type="project" value="InterPro"/>
</dbReference>
<evidence type="ECO:0000256" key="11">
    <source>
        <dbReference type="ARBA" id="ARBA00038053"/>
    </source>
</evidence>
<dbReference type="PANTHER" id="PTHR30474:SF2">
    <property type="entry name" value="PEPTIDOGLYCAN GLYCOSYLTRANSFERASE FTSW-RELATED"/>
    <property type="match status" value="1"/>
</dbReference>